<evidence type="ECO:0000259" key="5">
    <source>
        <dbReference type="PROSITE" id="PS50106"/>
    </source>
</evidence>
<sequence>MSKQNHSFLYFFAWLIIGVFFGLGILLFRGDIHIDLGQTTGGSSGDISSNLSTPQIQRGYSEAVMRAAPAVVSIQTIIWTEPTVDVQVDETVAERFLGKNSPHRPKRQAETGAGSGVIINANGFILTNYHVISRRDEIRVRLNDGRVAKAKLIGSDPDTDLAVLKIDLENLPALSIANSNLLKVGDIVLAIGDPFAIGQTVSQGIISATGRTQVSQNTYENFIQTDAAINPGNSGGALINTEGEIVGINSNIFSSTGNFQGISFAIPIDLAQDVAQQIIQNGYVVRGWLGVEGQELTSKILQTVDLDSMHGILITDVDKNGPGDIAGLQRGDIITRINRQDILSTNDVLNLVAAGRPGDEFLIEGLRKRQSFITKATLGQRPFMSR</sequence>
<dbReference type="AlphaFoldDB" id="A0A3B0WJB0"/>
<dbReference type="SUPFAM" id="SSF50494">
    <property type="entry name" value="Trypsin-like serine proteases"/>
    <property type="match status" value="1"/>
</dbReference>
<dbReference type="Pfam" id="PF17820">
    <property type="entry name" value="PDZ_6"/>
    <property type="match status" value="1"/>
</dbReference>
<dbReference type="EMBL" id="UOFE01000027">
    <property type="protein sequence ID" value="VAW52413.1"/>
    <property type="molecule type" value="Genomic_DNA"/>
</dbReference>
<dbReference type="GO" id="GO:0004252">
    <property type="term" value="F:serine-type endopeptidase activity"/>
    <property type="evidence" value="ECO:0007669"/>
    <property type="project" value="InterPro"/>
</dbReference>
<keyword evidence="4" id="KW-1133">Transmembrane helix</keyword>
<name>A0A3B0WJB0_9ZZZZ</name>
<dbReference type="PANTHER" id="PTHR22939">
    <property type="entry name" value="SERINE PROTEASE FAMILY S1C HTRA-RELATED"/>
    <property type="match status" value="1"/>
</dbReference>
<keyword evidence="2 6" id="KW-0645">Protease</keyword>
<dbReference type="PANTHER" id="PTHR22939:SF129">
    <property type="entry name" value="SERINE PROTEASE HTRA2, MITOCHONDRIAL"/>
    <property type="match status" value="1"/>
</dbReference>
<dbReference type="PRINTS" id="PR00834">
    <property type="entry name" value="PROTEASES2C"/>
</dbReference>
<keyword evidence="4" id="KW-0472">Membrane</keyword>
<dbReference type="GO" id="GO:0006508">
    <property type="term" value="P:proteolysis"/>
    <property type="evidence" value="ECO:0007669"/>
    <property type="project" value="UniProtKB-KW"/>
</dbReference>
<dbReference type="SUPFAM" id="SSF50156">
    <property type="entry name" value="PDZ domain-like"/>
    <property type="match status" value="1"/>
</dbReference>
<dbReference type="PROSITE" id="PS50106">
    <property type="entry name" value="PDZ"/>
    <property type="match status" value="1"/>
</dbReference>
<dbReference type="InterPro" id="IPR001478">
    <property type="entry name" value="PDZ"/>
</dbReference>
<comment type="similarity">
    <text evidence="1">Belongs to the peptidase S1C family.</text>
</comment>
<keyword evidence="3" id="KW-0378">Hydrolase</keyword>
<dbReference type="Gene3D" id="2.30.42.10">
    <property type="match status" value="1"/>
</dbReference>
<feature type="domain" description="PDZ" evidence="5">
    <location>
        <begin position="273"/>
        <end position="342"/>
    </location>
</feature>
<protein>
    <submittedName>
        <fullName evidence="6">Outer membrane stress sensor protease DegS</fullName>
    </submittedName>
</protein>
<evidence type="ECO:0000313" key="6">
    <source>
        <dbReference type="EMBL" id="VAW52413.1"/>
    </source>
</evidence>
<evidence type="ECO:0000256" key="1">
    <source>
        <dbReference type="ARBA" id="ARBA00010541"/>
    </source>
</evidence>
<evidence type="ECO:0000256" key="4">
    <source>
        <dbReference type="SAM" id="Phobius"/>
    </source>
</evidence>
<dbReference type="Pfam" id="PF13365">
    <property type="entry name" value="Trypsin_2"/>
    <property type="match status" value="1"/>
</dbReference>
<feature type="transmembrane region" description="Helical" evidence="4">
    <location>
        <begin position="7"/>
        <end position="28"/>
    </location>
</feature>
<dbReference type="InterPro" id="IPR009003">
    <property type="entry name" value="Peptidase_S1_PA"/>
</dbReference>
<evidence type="ECO:0000256" key="3">
    <source>
        <dbReference type="ARBA" id="ARBA00022801"/>
    </source>
</evidence>
<keyword evidence="4" id="KW-0812">Transmembrane</keyword>
<organism evidence="6">
    <name type="scientific">hydrothermal vent metagenome</name>
    <dbReference type="NCBI Taxonomy" id="652676"/>
    <lineage>
        <taxon>unclassified sequences</taxon>
        <taxon>metagenomes</taxon>
        <taxon>ecological metagenomes</taxon>
    </lineage>
</organism>
<dbReference type="InterPro" id="IPR001940">
    <property type="entry name" value="Peptidase_S1C"/>
</dbReference>
<dbReference type="InterPro" id="IPR036034">
    <property type="entry name" value="PDZ_sf"/>
</dbReference>
<dbReference type="InterPro" id="IPR041489">
    <property type="entry name" value="PDZ_6"/>
</dbReference>
<proteinExistence type="inferred from homology"/>
<accession>A0A3B0WJB0</accession>
<gene>
    <name evidence="6" type="ORF">MNBD_GAMMA05-738</name>
</gene>
<dbReference type="SMART" id="SM00228">
    <property type="entry name" value="PDZ"/>
    <property type="match status" value="1"/>
</dbReference>
<reference evidence="6" key="1">
    <citation type="submission" date="2018-06" db="EMBL/GenBank/DDBJ databases">
        <authorList>
            <person name="Zhirakovskaya E."/>
        </authorList>
    </citation>
    <scope>NUCLEOTIDE SEQUENCE</scope>
</reference>
<evidence type="ECO:0000256" key="2">
    <source>
        <dbReference type="ARBA" id="ARBA00022670"/>
    </source>
</evidence>
<dbReference type="Gene3D" id="2.40.10.120">
    <property type="match status" value="1"/>
</dbReference>